<dbReference type="PROSITE" id="PS00028">
    <property type="entry name" value="ZINC_FINGER_C2H2_1"/>
    <property type="match status" value="2"/>
</dbReference>
<dbReference type="InterPro" id="IPR014001">
    <property type="entry name" value="Helicase_ATP-bd"/>
</dbReference>
<dbReference type="EMBL" id="MU157923">
    <property type="protein sequence ID" value="KAF9523204.1"/>
    <property type="molecule type" value="Genomic_DNA"/>
</dbReference>
<dbReference type="PANTHER" id="PTHR13710">
    <property type="entry name" value="DNA HELICASE RECQ FAMILY MEMBER"/>
    <property type="match status" value="1"/>
</dbReference>
<evidence type="ECO:0000256" key="2">
    <source>
        <dbReference type="ARBA" id="ARBA00022741"/>
    </source>
</evidence>
<keyword evidence="6" id="KW-0539">Nucleus</keyword>
<evidence type="ECO:0000256" key="6">
    <source>
        <dbReference type="ARBA" id="ARBA00023242"/>
    </source>
</evidence>
<evidence type="ECO:0000256" key="1">
    <source>
        <dbReference type="ARBA" id="ARBA00005446"/>
    </source>
</evidence>
<dbReference type="SMART" id="SM00490">
    <property type="entry name" value="HELICc"/>
    <property type="match status" value="1"/>
</dbReference>
<dbReference type="SUPFAM" id="SSF52540">
    <property type="entry name" value="P-loop containing nucleoside triphosphate hydrolases"/>
    <property type="match status" value="1"/>
</dbReference>
<dbReference type="SMART" id="SM00487">
    <property type="entry name" value="DEXDc"/>
    <property type="match status" value="1"/>
</dbReference>
<evidence type="ECO:0000259" key="10">
    <source>
        <dbReference type="PROSITE" id="PS50157"/>
    </source>
</evidence>
<dbReference type="GO" id="GO:0005694">
    <property type="term" value="C:chromosome"/>
    <property type="evidence" value="ECO:0007669"/>
    <property type="project" value="TreeGrafter"/>
</dbReference>
<evidence type="ECO:0000256" key="3">
    <source>
        <dbReference type="ARBA" id="ARBA00022840"/>
    </source>
</evidence>
<feature type="domain" description="Helicase C-terminal" evidence="12">
    <location>
        <begin position="1160"/>
        <end position="1323"/>
    </location>
</feature>
<keyword evidence="5" id="KW-0413">Isomerase</keyword>
<dbReference type="PROSITE" id="PS51194">
    <property type="entry name" value="HELICASE_CTER"/>
    <property type="match status" value="1"/>
</dbReference>
<dbReference type="PROSITE" id="PS51192">
    <property type="entry name" value="HELICASE_ATP_BIND_1"/>
    <property type="match status" value="1"/>
</dbReference>
<evidence type="ECO:0000313" key="14">
    <source>
        <dbReference type="Proteomes" id="UP000807306"/>
    </source>
</evidence>
<dbReference type="InterPro" id="IPR013087">
    <property type="entry name" value="Znf_C2H2_type"/>
</dbReference>
<evidence type="ECO:0000256" key="4">
    <source>
        <dbReference type="ARBA" id="ARBA00023125"/>
    </source>
</evidence>
<reference evidence="13" key="1">
    <citation type="submission" date="2020-11" db="EMBL/GenBank/DDBJ databases">
        <authorList>
            <consortium name="DOE Joint Genome Institute"/>
            <person name="Ahrendt S."/>
            <person name="Riley R."/>
            <person name="Andreopoulos W."/>
            <person name="Labutti K."/>
            <person name="Pangilinan J."/>
            <person name="Ruiz-Duenas F.J."/>
            <person name="Barrasa J.M."/>
            <person name="Sanchez-Garcia M."/>
            <person name="Camarero S."/>
            <person name="Miyauchi S."/>
            <person name="Serrano A."/>
            <person name="Linde D."/>
            <person name="Babiker R."/>
            <person name="Drula E."/>
            <person name="Ayuso-Fernandez I."/>
            <person name="Pacheco R."/>
            <person name="Padilla G."/>
            <person name="Ferreira P."/>
            <person name="Barriuso J."/>
            <person name="Kellner H."/>
            <person name="Castanera R."/>
            <person name="Alfaro M."/>
            <person name="Ramirez L."/>
            <person name="Pisabarro A.G."/>
            <person name="Kuo A."/>
            <person name="Tritt A."/>
            <person name="Lipzen A."/>
            <person name="He G."/>
            <person name="Yan M."/>
            <person name="Ng V."/>
            <person name="Cullen D."/>
            <person name="Martin F."/>
            <person name="Rosso M.-N."/>
            <person name="Henrissat B."/>
            <person name="Hibbett D."/>
            <person name="Martinez A.T."/>
            <person name="Grigoriev I.V."/>
        </authorList>
    </citation>
    <scope>NUCLEOTIDE SEQUENCE</scope>
    <source>
        <strain evidence="13">CBS 506.95</strain>
    </source>
</reference>
<dbReference type="SMART" id="SM00355">
    <property type="entry name" value="ZnF_C2H2"/>
    <property type="match status" value="2"/>
</dbReference>
<keyword evidence="14" id="KW-1185">Reference proteome</keyword>
<evidence type="ECO:0000259" key="12">
    <source>
        <dbReference type="PROSITE" id="PS51194"/>
    </source>
</evidence>
<dbReference type="InterPro" id="IPR011545">
    <property type="entry name" value="DEAD/DEAH_box_helicase_dom"/>
</dbReference>
<evidence type="ECO:0000256" key="8">
    <source>
        <dbReference type="ARBA" id="ARBA00034808"/>
    </source>
</evidence>
<dbReference type="GO" id="GO:0008270">
    <property type="term" value="F:zinc ion binding"/>
    <property type="evidence" value="ECO:0007669"/>
    <property type="project" value="UniProtKB-KW"/>
</dbReference>
<dbReference type="GO" id="GO:0005737">
    <property type="term" value="C:cytoplasm"/>
    <property type="evidence" value="ECO:0007669"/>
    <property type="project" value="TreeGrafter"/>
</dbReference>
<dbReference type="InterPro" id="IPR022698">
    <property type="entry name" value="OrsD"/>
</dbReference>
<dbReference type="PROSITE" id="PS50157">
    <property type="entry name" value="ZINC_FINGER_C2H2_2"/>
    <property type="match status" value="1"/>
</dbReference>
<dbReference type="EC" id="5.6.2.4" evidence="8"/>
<evidence type="ECO:0000256" key="7">
    <source>
        <dbReference type="ARBA" id="ARBA00034617"/>
    </source>
</evidence>
<proteinExistence type="inferred from homology"/>
<comment type="catalytic activity">
    <reaction evidence="7">
        <text>Couples ATP hydrolysis with the unwinding of duplex DNA by translocating in the 3'-5' direction.</text>
        <dbReference type="EC" id="5.6.2.4"/>
    </reaction>
</comment>
<dbReference type="GO" id="GO:0005524">
    <property type="term" value="F:ATP binding"/>
    <property type="evidence" value="ECO:0007669"/>
    <property type="project" value="UniProtKB-KW"/>
</dbReference>
<dbReference type="Gene3D" id="3.40.50.300">
    <property type="entry name" value="P-loop containing nucleotide triphosphate hydrolases"/>
    <property type="match status" value="2"/>
</dbReference>
<sequence length="1352" mass="153019">MAQPYACERCPKMFATKEDSTRHRDCFHAIIKFKLNNVETVYSPEETGGYICHCGHHLVAPKFDCYQELVKHLGLLRLHEGKDFGQQKLLFLSRDVAETPLLSLLNFVVNLRHELMICLSCTSAIEPDSVQKHLRKCQKMEVQGAKAKTLEKLMKTLNLLDDMPKFKETTHPMIEGLPVSPGFQCDLCPATYLTVQTVKTHRTAKHPGATTTPAEWPTVNAQRLQSYRNSSHFAVTVPEAPAGEDRALDHLVKVLEAQSQPQKPEIWDKDPRNVAPFLRSVRWHELVENMEVEEVRKLVAAPKGEEFPRLANIVKGLLSMGCSYTEKTSELILQLLNTEDKHRTNGRTINHDPFHPMQNGDATLESYTHPIIGLLAMLLRGCPIQLPELVTDRVEDLRESMAKDKYKDSTAALVCLKLLITVWCHPWRPQIEQRISDPTILFLALSSLNADGSFKGCHLITNVIARFKYGLRSISLLDMHESYTTPEEGWEALKRWFREDEECTFRSLCTAQHIASSITYSTMSMPTVWWVDVVGYRSLLYKGTLVHLEQISELIRNLEAMLVRAFEERILLNQDLSAQYGLLADDMTNETNGYSFYKDERNTVFSDNRTALLHKIFEDDALKNRFVVEVVPGVKKIRFAACREWLADYAGFHNLLLAYIHLTSGAPPRGTEITSALLTNVPLYPRRNIYACGPYIVLMSTYLKTSSQTRSDKLIPHALSAFAADLLVQDLAFARPFAQMAARSVYISQPEVYQRYDTHIFINHMKLFTTENITVRLRTLSAPTMDLELNISSWRHIFSAFRRKHCSPPPQPDEEERNAVEEAGALQMGHNLSTDENRYAVSFDSMSGASEDAIAVYVKFSIQWQAVVRVRKGGSKGRYSLLRMSEGPASESDTKPLVQHLTVRERLDLQDEKLDAILMLLQKERPQKAPPLPSPLDGHSKVISSPRMRFKSPLACLQHLLRRPEAQWRSEKQQEAVELALNPSQDLIVMLRTGFGKSMVALIPPAMEYGKTTVLVLPLRVLITDFVQKLKKMGLEYEVFDSEEAGLLGNTNLIIVSADVVKWQSWNAAIAKVNQTRPVARYVLDEAHIFLLSEDFREALRNMSDIRCNIRCQVILLTATAQERMIQVLRHKFCISPSAPVVSCPSNRPELKYVWRMKLESTKVVDMIKVEMTMLLANPEDRAIVFVNNIAYGNELAALLNCRAYNGKQDKETQEETFSRWVRGLDVLCVATNAFGTGNDYSHVRLVVHVNAPFEAIFYIQEVSRAGRDGQKAVCLLLSTSHAIRKTAELKGHDPQDLAGKQFMLDCQHSYPSCIRFNITSFIDGTGTSCSEGSGNEICSGCLQRKGMSVIV</sequence>
<keyword evidence="2" id="KW-0547">Nucleotide-binding</keyword>
<dbReference type="GO" id="GO:0003677">
    <property type="term" value="F:DNA binding"/>
    <property type="evidence" value="ECO:0007669"/>
    <property type="project" value="UniProtKB-KW"/>
</dbReference>
<evidence type="ECO:0000256" key="9">
    <source>
        <dbReference type="PROSITE-ProRule" id="PRU00042"/>
    </source>
</evidence>
<feature type="domain" description="C2H2-type" evidence="10">
    <location>
        <begin position="5"/>
        <end position="33"/>
    </location>
</feature>
<feature type="domain" description="Helicase ATP-binding" evidence="11">
    <location>
        <begin position="978"/>
        <end position="1139"/>
    </location>
</feature>
<comment type="similarity">
    <text evidence="1">Belongs to the helicase family. RecQ subfamily.</text>
</comment>
<gene>
    <name evidence="13" type="ORF">CPB83DRAFT_899020</name>
</gene>
<dbReference type="PANTHER" id="PTHR13710:SF153">
    <property type="entry name" value="RECQ-LIKE DNA HELICASE BLM"/>
    <property type="match status" value="1"/>
</dbReference>
<organism evidence="13 14">
    <name type="scientific">Crepidotus variabilis</name>
    <dbReference type="NCBI Taxonomy" id="179855"/>
    <lineage>
        <taxon>Eukaryota</taxon>
        <taxon>Fungi</taxon>
        <taxon>Dikarya</taxon>
        <taxon>Basidiomycota</taxon>
        <taxon>Agaricomycotina</taxon>
        <taxon>Agaricomycetes</taxon>
        <taxon>Agaricomycetidae</taxon>
        <taxon>Agaricales</taxon>
        <taxon>Agaricineae</taxon>
        <taxon>Crepidotaceae</taxon>
        <taxon>Crepidotus</taxon>
    </lineage>
</organism>
<keyword evidence="9" id="KW-0479">Metal-binding</keyword>
<comment type="caution">
    <text evidence="13">The sequence shown here is derived from an EMBL/GenBank/DDBJ whole genome shotgun (WGS) entry which is preliminary data.</text>
</comment>
<protein>
    <recommendedName>
        <fullName evidence="8">DNA 3'-5' helicase</fullName>
        <ecNumber evidence="8">5.6.2.4</ecNumber>
    </recommendedName>
</protein>
<evidence type="ECO:0000259" key="11">
    <source>
        <dbReference type="PROSITE" id="PS51192"/>
    </source>
</evidence>
<dbReference type="Pfam" id="PF00271">
    <property type="entry name" value="Helicase_C"/>
    <property type="match status" value="1"/>
</dbReference>
<keyword evidence="9" id="KW-0862">Zinc</keyword>
<dbReference type="InterPro" id="IPR001650">
    <property type="entry name" value="Helicase_C-like"/>
</dbReference>
<evidence type="ECO:0000313" key="13">
    <source>
        <dbReference type="EMBL" id="KAF9523204.1"/>
    </source>
</evidence>
<keyword evidence="4" id="KW-0238">DNA-binding</keyword>
<dbReference type="Pfam" id="PF12013">
    <property type="entry name" value="OrsD"/>
    <property type="match status" value="1"/>
</dbReference>
<evidence type="ECO:0000256" key="5">
    <source>
        <dbReference type="ARBA" id="ARBA00023235"/>
    </source>
</evidence>
<dbReference type="OrthoDB" id="3151137at2759"/>
<dbReference type="GO" id="GO:0000724">
    <property type="term" value="P:double-strand break repair via homologous recombination"/>
    <property type="evidence" value="ECO:0007669"/>
    <property type="project" value="TreeGrafter"/>
</dbReference>
<dbReference type="GO" id="GO:0005634">
    <property type="term" value="C:nucleus"/>
    <property type="evidence" value="ECO:0007669"/>
    <property type="project" value="TreeGrafter"/>
</dbReference>
<dbReference type="Proteomes" id="UP000807306">
    <property type="component" value="Unassembled WGS sequence"/>
</dbReference>
<dbReference type="GO" id="GO:0009378">
    <property type="term" value="F:four-way junction helicase activity"/>
    <property type="evidence" value="ECO:0007669"/>
    <property type="project" value="TreeGrafter"/>
</dbReference>
<dbReference type="InterPro" id="IPR027417">
    <property type="entry name" value="P-loop_NTPase"/>
</dbReference>
<keyword evidence="3" id="KW-0067">ATP-binding</keyword>
<dbReference type="GO" id="GO:0043138">
    <property type="term" value="F:3'-5' DNA helicase activity"/>
    <property type="evidence" value="ECO:0007669"/>
    <property type="project" value="UniProtKB-EC"/>
</dbReference>
<name>A0A9P6JJV6_9AGAR</name>
<accession>A0A9P6JJV6</accession>
<keyword evidence="9" id="KW-0863">Zinc-finger</keyword>
<dbReference type="Pfam" id="PF00270">
    <property type="entry name" value="DEAD"/>
    <property type="match status" value="1"/>
</dbReference>